<sequence length="103" mass="11536">MKRLSLRRSILLPVFTLMLPLLNAQASSGVIHFQGAIVEEGCHLSPQEQSVKFSCSQNGQPVVQTVSYNKLNNFVPHSNAVETTQIRYLDAQHKLAIVEVTYR</sequence>
<evidence type="ECO:0000313" key="3">
    <source>
        <dbReference type="Proteomes" id="UP001555342"/>
    </source>
</evidence>
<accession>A0ABV3NPL8</accession>
<protein>
    <recommendedName>
        <fullName evidence="4">Type 1 fimbrial protein</fullName>
    </recommendedName>
</protein>
<name>A0ABV3NPL8_9ENTR</name>
<reference evidence="2 3" key="1">
    <citation type="submission" date="2024-07" db="EMBL/GenBank/DDBJ databases">
        <authorList>
            <person name="Wang L."/>
        </authorList>
    </citation>
    <scope>NUCLEOTIDE SEQUENCE [LARGE SCALE GENOMIC DNA]</scope>
    <source>
        <strain evidence="2 3">WL359</strain>
    </source>
</reference>
<feature type="chain" id="PRO_5046514863" description="Type 1 fimbrial protein" evidence="1">
    <location>
        <begin position="27"/>
        <end position="103"/>
    </location>
</feature>
<dbReference type="RefSeq" id="WP_367593824.1">
    <property type="nucleotide sequence ID" value="NZ_JBFMVT010000002.1"/>
</dbReference>
<organism evidence="2 3">
    <name type="scientific">Buttiauxella gaviniae</name>
    <dbReference type="NCBI Taxonomy" id="82990"/>
    <lineage>
        <taxon>Bacteria</taxon>
        <taxon>Pseudomonadati</taxon>
        <taxon>Pseudomonadota</taxon>
        <taxon>Gammaproteobacteria</taxon>
        <taxon>Enterobacterales</taxon>
        <taxon>Enterobacteriaceae</taxon>
        <taxon>Buttiauxella</taxon>
    </lineage>
</organism>
<proteinExistence type="predicted"/>
<dbReference type="EMBL" id="JBFMVT010000002">
    <property type="protein sequence ID" value="MEW7311483.1"/>
    <property type="molecule type" value="Genomic_DNA"/>
</dbReference>
<keyword evidence="3" id="KW-1185">Reference proteome</keyword>
<evidence type="ECO:0008006" key="4">
    <source>
        <dbReference type="Google" id="ProtNLM"/>
    </source>
</evidence>
<feature type="signal peptide" evidence="1">
    <location>
        <begin position="1"/>
        <end position="26"/>
    </location>
</feature>
<gene>
    <name evidence="2" type="ORF">AB1E22_01895</name>
</gene>
<keyword evidence="1" id="KW-0732">Signal</keyword>
<evidence type="ECO:0000256" key="1">
    <source>
        <dbReference type="SAM" id="SignalP"/>
    </source>
</evidence>
<comment type="caution">
    <text evidence="2">The sequence shown here is derived from an EMBL/GenBank/DDBJ whole genome shotgun (WGS) entry which is preliminary data.</text>
</comment>
<dbReference type="Proteomes" id="UP001555342">
    <property type="component" value="Unassembled WGS sequence"/>
</dbReference>
<evidence type="ECO:0000313" key="2">
    <source>
        <dbReference type="EMBL" id="MEW7311483.1"/>
    </source>
</evidence>